<keyword evidence="2" id="KW-1185">Reference proteome</keyword>
<dbReference type="KEGG" id="kme:H0A61_03000"/>
<proteinExistence type="predicted"/>
<dbReference type="Proteomes" id="UP000662904">
    <property type="component" value="Chromosome"/>
</dbReference>
<accession>A0A8A0RST0</accession>
<sequence>MKDIKEVYPDAIWKDEAGEEHFWSVSDYRPLLESFGYKILLQVDDDGYQGDTRVLFKDGNRYGLLIFGWGSCSGCDALQACSSYEEIDELRQQLHNDIKWGTAEELLEYIQGKDWELEWAWHEEETREFIRKAIEILQQEKIC</sequence>
<gene>
    <name evidence="1" type="ORF">H0A61_03000</name>
</gene>
<reference evidence="1" key="1">
    <citation type="submission" date="2020-07" db="EMBL/GenBank/DDBJ databases">
        <title>Koleobacter methoxysyntrophicus gen. nov., sp. nov., a novel anaerobic bacterium isolated from deep subsurface oil field and proposal of Koleobacterales ord. nov. in the phylum Firmicutes.</title>
        <authorList>
            <person name="Sakamoto S."/>
            <person name="Tamaki H."/>
        </authorList>
    </citation>
    <scope>NUCLEOTIDE SEQUENCE</scope>
    <source>
        <strain evidence="1">NRmbB1</strain>
    </source>
</reference>
<name>A0A8A0RST0_9FIRM</name>
<protein>
    <submittedName>
        <fullName evidence="1">Uncharacterized protein</fullName>
    </submittedName>
</protein>
<dbReference type="RefSeq" id="WP_206707898.1">
    <property type="nucleotide sequence ID" value="NZ_CP059066.1"/>
</dbReference>
<organism evidence="1 2">
    <name type="scientific">Koleobacter methoxysyntrophicus</name>
    <dbReference type="NCBI Taxonomy" id="2751313"/>
    <lineage>
        <taxon>Bacteria</taxon>
        <taxon>Bacillati</taxon>
        <taxon>Bacillota</taxon>
        <taxon>Clostridia</taxon>
        <taxon>Koleobacterales</taxon>
        <taxon>Koleobacteraceae</taxon>
        <taxon>Koleobacter</taxon>
    </lineage>
</organism>
<dbReference type="AlphaFoldDB" id="A0A8A0RST0"/>
<dbReference type="EMBL" id="CP059066">
    <property type="protein sequence ID" value="QSQ10590.1"/>
    <property type="molecule type" value="Genomic_DNA"/>
</dbReference>
<evidence type="ECO:0000313" key="2">
    <source>
        <dbReference type="Proteomes" id="UP000662904"/>
    </source>
</evidence>
<evidence type="ECO:0000313" key="1">
    <source>
        <dbReference type="EMBL" id="QSQ10590.1"/>
    </source>
</evidence>